<evidence type="ECO:0000313" key="3">
    <source>
        <dbReference type="Proteomes" id="UP000594034"/>
    </source>
</evidence>
<feature type="compositionally biased region" description="Low complexity" evidence="1">
    <location>
        <begin position="348"/>
        <end position="368"/>
    </location>
</feature>
<protein>
    <submittedName>
        <fullName evidence="2">TAXI family TRAP transporter solute-binding subunit</fullName>
    </submittedName>
</protein>
<organism evidence="2 3">
    <name type="scientific">Aeromonas simiae</name>
    <dbReference type="NCBI Taxonomy" id="218936"/>
    <lineage>
        <taxon>Bacteria</taxon>
        <taxon>Pseudomonadati</taxon>
        <taxon>Pseudomonadota</taxon>
        <taxon>Gammaproteobacteria</taxon>
        <taxon>Aeromonadales</taxon>
        <taxon>Aeromonadaceae</taxon>
        <taxon>Aeromonas</taxon>
    </lineage>
</organism>
<dbReference type="NCBIfam" id="TIGR02122">
    <property type="entry name" value="TRAP_TAXI"/>
    <property type="match status" value="1"/>
</dbReference>
<name>A0A5J6WVJ3_9GAMM</name>
<gene>
    <name evidence="2" type="ORF">FE240_11010</name>
</gene>
<sequence>MMPRPDCFAIRPWLEFETGFCLRGHTTVKLPTFLLPLLLSTLLPVQADEQPGVITIGTGSVTGVYYPAGGAICRLLNRDENSATRCAVESTGGSRDNLSLLAKGEIELAFVQSDLLWEAVRGQGAYAGKPLRDMTTLFSLYVEPLNLVVRGDSDIQQVEDLKGKRVGIGNPGSGDRATVDALLAALGWDAHTFAAVDESKAAERVEALCSGKTDAFFMVAAHPNQTVTEAVTECNAKLVPLEGDAINTLLANFPYYSKVQIPGGLYRMQDQALTSFGTTALLVARQQLPATLVYRIDEEVFNQFEAFKRLHPAFAHLRREQMLANAFLPFHPGSAAFLAGTPPKTTRPSQAVSAAPASSAAVPSHNSSGAASSQIR</sequence>
<accession>A0A5J6WVJ3</accession>
<dbReference type="Gene3D" id="3.40.190.10">
    <property type="entry name" value="Periplasmic binding protein-like II"/>
    <property type="match status" value="2"/>
</dbReference>
<dbReference type="EMBL" id="CP040449">
    <property type="protein sequence ID" value="QFI55166.1"/>
    <property type="molecule type" value="Genomic_DNA"/>
</dbReference>
<evidence type="ECO:0000256" key="1">
    <source>
        <dbReference type="SAM" id="MobiDB-lite"/>
    </source>
</evidence>
<dbReference type="Proteomes" id="UP000594034">
    <property type="component" value="Chromosome"/>
</dbReference>
<dbReference type="KEGG" id="asim:FE240_11010"/>
<feature type="region of interest" description="Disordered" evidence="1">
    <location>
        <begin position="339"/>
        <end position="376"/>
    </location>
</feature>
<dbReference type="CDD" id="cd13568">
    <property type="entry name" value="PBP2_TAXI_TRAP_like_3"/>
    <property type="match status" value="1"/>
</dbReference>
<keyword evidence="3" id="KW-1185">Reference proteome</keyword>
<proteinExistence type="predicted"/>
<dbReference type="AlphaFoldDB" id="A0A5J6WVJ3"/>
<reference evidence="2 3" key="1">
    <citation type="submission" date="2019-05" db="EMBL/GenBank/DDBJ databases">
        <title>OXA-830, a novel chromosomally encoded expanded-spectrum class D beta-lactamase in Aeromonas simiae.</title>
        <authorList>
            <person name="Zhou W."/>
            <person name="Chen Q."/>
        </authorList>
    </citation>
    <scope>NUCLEOTIDE SEQUENCE [LARGE SCALE GENOMIC DNA]</scope>
    <source>
        <strain evidence="2 3">A6</strain>
    </source>
</reference>
<dbReference type="PANTHER" id="PTHR42941:SF1">
    <property type="entry name" value="SLL1037 PROTEIN"/>
    <property type="match status" value="1"/>
</dbReference>
<dbReference type="InterPro" id="IPR011852">
    <property type="entry name" value="TRAP_TAXI"/>
</dbReference>
<dbReference type="Pfam" id="PF16868">
    <property type="entry name" value="NMT1_3"/>
    <property type="match status" value="1"/>
</dbReference>
<evidence type="ECO:0000313" key="2">
    <source>
        <dbReference type="EMBL" id="QFI55166.1"/>
    </source>
</evidence>
<dbReference type="PANTHER" id="PTHR42941">
    <property type="entry name" value="SLL1037 PROTEIN"/>
    <property type="match status" value="1"/>
</dbReference>
<dbReference type="SUPFAM" id="SSF53850">
    <property type="entry name" value="Periplasmic binding protein-like II"/>
    <property type="match status" value="1"/>
</dbReference>